<sequence>MEGIGPCSSGIRVPGAVLGGVARRRGVRGRGAVVRRLDPDRGRRPAPVAEGLPRTGDRGLRLHPRLRLHVQAVGLARGVDHARHGRADVHRPRLGRLALPRHRRGDRGGGRRLPAAGDRHRGQRHRGRAHAHREHAAGRLPRADGRRRGGDRVSTDAPITGHYVSIDGTRTFYDACGEGTPVVCVHTAGADSREYQYLLPLLAQRGYRGLALDLPGHSRSYPVGWEPHRTINQHAEFVHRFAQEVCVGSKPVMIGCSIGGCIAFDLAANHSEDFLAIVPMEGLAWGSPILPFPAELERPAWSTAWKPFLEYAAVESLGKPMLADPEKVKELWWQHQNAHQAGNGDIQGWASHDVRDQLGDVRCPVLIIKGADDFWVPEPLIRLSAELIGEQAEVRILPDIGHYPMFEDPAGLAELVDAFVSSRTGAAAAG</sequence>
<evidence type="ECO:0000313" key="3">
    <source>
        <dbReference type="EMBL" id="QEC48083.1"/>
    </source>
</evidence>
<dbReference type="Pfam" id="PF12697">
    <property type="entry name" value="Abhydrolase_6"/>
    <property type="match status" value="1"/>
</dbReference>
<accession>A0A5B8U4U6</accession>
<feature type="compositionally biased region" description="Basic and acidic residues" evidence="1">
    <location>
        <begin position="134"/>
        <end position="154"/>
    </location>
</feature>
<reference evidence="3 4" key="1">
    <citation type="journal article" date="2018" name="J. Microbiol.">
        <title>Baekduia soli gen. nov., sp. nov., a novel bacterium isolated from the soil of Baekdu Mountain and proposal of a novel family name, Baekduiaceae fam. nov.</title>
        <authorList>
            <person name="An D.S."/>
            <person name="Siddiqi M.Z."/>
            <person name="Kim K.H."/>
            <person name="Yu H.S."/>
            <person name="Im W.T."/>
        </authorList>
    </citation>
    <scope>NUCLEOTIDE SEQUENCE [LARGE SCALE GENOMIC DNA]</scope>
    <source>
        <strain evidence="3 4">BR7-21</strain>
    </source>
</reference>
<dbReference type="InterPro" id="IPR000073">
    <property type="entry name" value="AB_hydrolase_1"/>
</dbReference>
<evidence type="ECO:0000313" key="4">
    <source>
        <dbReference type="Proteomes" id="UP000321805"/>
    </source>
</evidence>
<evidence type="ECO:0000256" key="1">
    <source>
        <dbReference type="SAM" id="MobiDB-lite"/>
    </source>
</evidence>
<dbReference type="KEGG" id="bsol:FSW04_11230"/>
<dbReference type="InterPro" id="IPR050266">
    <property type="entry name" value="AB_hydrolase_sf"/>
</dbReference>
<feature type="region of interest" description="Disordered" evidence="1">
    <location>
        <begin position="38"/>
        <end position="58"/>
    </location>
</feature>
<dbReference type="AlphaFoldDB" id="A0A5B8U4U6"/>
<dbReference type="InterPro" id="IPR029058">
    <property type="entry name" value="AB_hydrolase_fold"/>
</dbReference>
<proteinExistence type="predicted"/>
<dbReference type="EMBL" id="CP042430">
    <property type="protein sequence ID" value="QEC48083.1"/>
    <property type="molecule type" value="Genomic_DNA"/>
</dbReference>
<feature type="region of interest" description="Disordered" evidence="1">
    <location>
        <begin position="83"/>
        <end position="156"/>
    </location>
</feature>
<organism evidence="3 4">
    <name type="scientific">Baekduia soli</name>
    <dbReference type="NCBI Taxonomy" id="496014"/>
    <lineage>
        <taxon>Bacteria</taxon>
        <taxon>Bacillati</taxon>
        <taxon>Actinomycetota</taxon>
        <taxon>Thermoleophilia</taxon>
        <taxon>Solirubrobacterales</taxon>
        <taxon>Baekduiaceae</taxon>
        <taxon>Baekduia</taxon>
    </lineage>
</organism>
<dbReference type="Gene3D" id="3.40.50.1820">
    <property type="entry name" value="alpha/beta hydrolase"/>
    <property type="match status" value="1"/>
</dbReference>
<evidence type="ECO:0000259" key="2">
    <source>
        <dbReference type="Pfam" id="PF12697"/>
    </source>
</evidence>
<dbReference type="Proteomes" id="UP000321805">
    <property type="component" value="Chromosome"/>
</dbReference>
<gene>
    <name evidence="3" type="ORF">FSW04_11230</name>
</gene>
<dbReference type="OrthoDB" id="9804723at2"/>
<feature type="domain" description="AB hydrolase-1" evidence="2">
    <location>
        <begin position="182"/>
        <end position="414"/>
    </location>
</feature>
<protein>
    <submittedName>
        <fullName evidence="3">Alpha/beta hydrolase</fullName>
    </submittedName>
</protein>
<dbReference type="SUPFAM" id="SSF53474">
    <property type="entry name" value="alpha/beta-Hydrolases"/>
    <property type="match status" value="1"/>
</dbReference>
<name>A0A5B8U4U6_9ACTN</name>
<dbReference type="GO" id="GO:0016787">
    <property type="term" value="F:hydrolase activity"/>
    <property type="evidence" value="ECO:0007669"/>
    <property type="project" value="UniProtKB-KW"/>
</dbReference>
<keyword evidence="4" id="KW-1185">Reference proteome</keyword>
<dbReference type="PRINTS" id="PR00111">
    <property type="entry name" value="ABHYDROLASE"/>
</dbReference>
<feature type="compositionally biased region" description="Basic residues" evidence="1">
    <location>
        <begin position="121"/>
        <end position="133"/>
    </location>
</feature>
<dbReference type="PANTHER" id="PTHR43798">
    <property type="entry name" value="MONOACYLGLYCEROL LIPASE"/>
    <property type="match status" value="1"/>
</dbReference>
<keyword evidence="3" id="KW-0378">Hydrolase</keyword>